<keyword evidence="5 14" id="KW-0547">Nucleotide-binding</keyword>
<evidence type="ECO:0000256" key="11">
    <source>
        <dbReference type="ARBA" id="ARBA00059972"/>
    </source>
</evidence>
<dbReference type="RefSeq" id="XP_024083005.1">
    <property type="nucleotide sequence ID" value="XM_024227237.1"/>
</dbReference>
<name>A0A8I6SI34_CIMLE</name>
<dbReference type="PRINTS" id="PR01039">
    <property type="entry name" value="TRNASYNTHTRP"/>
</dbReference>
<dbReference type="FunFam" id="3.40.50.620:FF:000082">
    <property type="entry name" value="MSW1p Mitochondrial tryptophanyl-tRNA synthetase"/>
    <property type="match status" value="1"/>
</dbReference>
<dbReference type="EC" id="6.1.1.2" evidence="3"/>
<dbReference type="OMA" id="GWGQFKP"/>
<keyword evidence="6 14" id="KW-0067">ATP-binding</keyword>
<dbReference type="SUPFAM" id="SSF52374">
    <property type="entry name" value="Nucleotidylyl transferase"/>
    <property type="match status" value="1"/>
</dbReference>
<dbReference type="EnsemblMetazoa" id="XM_024227237.1">
    <property type="protein sequence ID" value="XP_024083005.1"/>
    <property type="gene ID" value="LOC106673034"/>
</dbReference>
<dbReference type="GeneID" id="106673034"/>
<dbReference type="InterPro" id="IPR002306">
    <property type="entry name" value="Trp-tRNA-ligase"/>
</dbReference>
<evidence type="ECO:0000256" key="4">
    <source>
        <dbReference type="ARBA" id="ARBA00022598"/>
    </source>
</evidence>
<sequence length="391" mass="43875">MLNSVKKFRIFLRKNSTLSSNNKGFNGQWPRRVLSGVQPTGAIHIGNYFGAVEKWIKMQDDEDVILGIVDLHSITLPQDPTKLKSSIREMTAALLACGVDPKKCIIFQQSKVPQHAMLGWVLGTLTTMTRLYHFPQYKEKSSVLKDVPLGLFTYPVLQAADILLYKATHVPVGEDQVQHLNLAQHLVHTFNNKFGVTFPQPVCIVDGNCFLKNCKHYCIKKSFNLTDKYGSGRIRSLKEPDKKMSKSHVSTRSRIELTDSAEEIVRKVKRAVTDFTSEVTYDPIGRPGVANLIDIHCLATGKTREEVCNDSKGIDTGKYKSIVADALVSKFMPIRGEIFRILDSPDYIQNILEKGSESAREIAESTWNEVVQKVGLDSFVSDGQKNNLMDK</sequence>
<dbReference type="KEGG" id="clec:106673034"/>
<dbReference type="AlphaFoldDB" id="A0A8I6SI34"/>
<keyword evidence="8 14" id="KW-0030">Aminoacyl-tRNA synthetase</keyword>
<organism evidence="15 16">
    <name type="scientific">Cimex lectularius</name>
    <name type="common">Bed bug</name>
    <name type="synonym">Acanthia lectularia</name>
    <dbReference type="NCBI Taxonomy" id="79782"/>
    <lineage>
        <taxon>Eukaryota</taxon>
        <taxon>Metazoa</taxon>
        <taxon>Ecdysozoa</taxon>
        <taxon>Arthropoda</taxon>
        <taxon>Hexapoda</taxon>
        <taxon>Insecta</taxon>
        <taxon>Pterygota</taxon>
        <taxon>Neoptera</taxon>
        <taxon>Paraneoptera</taxon>
        <taxon>Hemiptera</taxon>
        <taxon>Heteroptera</taxon>
        <taxon>Panheteroptera</taxon>
        <taxon>Cimicomorpha</taxon>
        <taxon>Cimicidae</taxon>
        <taxon>Cimex</taxon>
    </lineage>
</organism>
<dbReference type="Proteomes" id="UP000494040">
    <property type="component" value="Unassembled WGS sequence"/>
</dbReference>
<dbReference type="FunFam" id="1.10.240.10:FF:000002">
    <property type="entry name" value="Tryptophan--tRNA ligase"/>
    <property type="match status" value="1"/>
</dbReference>
<evidence type="ECO:0000313" key="16">
    <source>
        <dbReference type="Proteomes" id="UP000494040"/>
    </source>
</evidence>
<keyword evidence="7 14" id="KW-0648">Protein biosynthesis</keyword>
<evidence type="ECO:0000313" key="15">
    <source>
        <dbReference type="EnsemblMetazoa" id="XP_024083005.1"/>
    </source>
</evidence>
<dbReference type="OrthoDB" id="15808at2759"/>
<comment type="function">
    <text evidence="11">Catalyzes the attachment of tryptophan to tRNA(Trp) in a two-step reaction: tryptophan is first activated by ATP to form Trp-AMP and then transferred to the acceptor end of tRNA(Trp).</text>
</comment>
<accession>A0A8I6SI34</accession>
<dbReference type="NCBIfam" id="TIGR00233">
    <property type="entry name" value="trpS"/>
    <property type="match status" value="1"/>
</dbReference>
<dbReference type="Pfam" id="PF00579">
    <property type="entry name" value="tRNA-synt_1b"/>
    <property type="match status" value="1"/>
</dbReference>
<reference evidence="15" key="1">
    <citation type="submission" date="2022-01" db="UniProtKB">
        <authorList>
            <consortium name="EnsemblMetazoa"/>
        </authorList>
    </citation>
    <scope>IDENTIFICATION</scope>
</reference>
<proteinExistence type="inferred from homology"/>
<comment type="subcellular location">
    <subcellularLocation>
        <location evidence="1">Mitochondrion matrix</location>
    </subcellularLocation>
</comment>
<keyword evidence="16" id="KW-1185">Reference proteome</keyword>
<evidence type="ECO:0000256" key="10">
    <source>
        <dbReference type="ARBA" id="ARBA00049929"/>
    </source>
</evidence>
<evidence type="ECO:0000256" key="5">
    <source>
        <dbReference type="ARBA" id="ARBA00022741"/>
    </source>
</evidence>
<dbReference type="Gene3D" id="3.40.50.620">
    <property type="entry name" value="HUPs"/>
    <property type="match status" value="1"/>
</dbReference>
<evidence type="ECO:0000256" key="6">
    <source>
        <dbReference type="ARBA" id="ARBA00022840"/>
    </source>
</evidence>
<dbReference type="PANTHER" id="PTHR43766:SF1">
    <property type="entry name" value="TRYPTOPHAN--TRNA LIGASE, MITOCHONDRIAL"/>
    <property type="match status" value="1"/>
</dbReference>
<evidence type="ECO:0000256" key="7">
    <source>
        <dbReference type="ARBA" id="ARBA00022917"/>
    </source>
</evidence>
<dbReference type="CTD" id="39989"/>
<dbReference type="GO" id="GO:0070183">
    <property type="term" value="P:mitochondrial tryptophanyl-tRNA aminoacylation"/>
    <property type="evidence" value="ECO:0007669"/>
    <property type="project" value="TreeGrafter"/>
</dbReference>
<dbReference type="InterPro" id="IPR001412">
    <property type="entry name" value="aa-tRNA-synth_I_CS"/>
</dbReference>
<evidence type="ECO:0000256" key="12">
    <source>
        <dbReference type="ARBA" id="ARBA00069760"/>
    </source>
</evidence>
<dbReference type="GO" id="GO:0004830">
    <property type="term" value="F:tryptophan-tRNA ligase activity"/>
    <property type="evidence" value="ECO:0007669"/>
    <property type="project" value="UniProtKB-EC"/>
</dbReference>
<dbReference type="InterPro" id="IPR050203">
    <property type="entry name" value="Trp-tRNA_synthetase"/>
</dbReference>
<dbReference type="PROSITE" id="PS00178">
    <property type="entry name" value="AA_TRNA_LIGASE_I"/>
    <property type="match status" value="1"/>
</dbReference>
<evidence type="ECO:0000256" key="13">
    <source>
        <dbReference type="ARBA" id="ARBA00080951"/>
    </source>
</evidence>
<protein>
    <recommendedName>
        <fullName evidence="12">Tryptophan--tRNA ligase, mitochondrial</fullName>
        <ecNumber evidence="3">6.1.1.2</ecNumber>
    </recommendedName>
    <alternativeName>
        <fullName evidence="13">(Mt)TrpRS</fullName>
    </alternativeName>
    <alternativeName>
        <fullName evidence="9">Tryptophanyl-tRNA synthetase</fullName>
    </alternativeName>
</protein>
<dbReference type="Gene3D" id="1.10.240.10">
    <property type="entry name" value="Tyrosyl-Transfer RNA Synthetase"/>
    <property type="match status" value="1"/>
</dbReference>
<evidence type="ECO:0000256" key="8">
    <source>
        <dbReference type="ARBA" id="ARBA00023146"/>
    </source>
</evidence>
<comment type="similarity">
    <text evidence="2 14">Belongs to the class-I aminoacyl-tRNA synthetase family.</text>
</comment>
<evidence type="ECO:0000256" key="14">
    <source>
        <dbReference type="RuleBase" id="RU363036"/>
    </source>
</evidence>
<dbReference type="CDD" id="cd00806">
    <property type="entry name" value="TrpRS_core"/>
    <property type="match status" value="1"/>
</dbReference>
<dbReference type="InterPro" id="IPR014729">
    <property type="entry name" value="Rossmann-like_a/b/a_fold"/>
</dbReference>
<evidence type="ECO:0000256" key="1">
    <source>
        <dbReference type="ARBA" id="ARBA00004305"/>
    </source>
</evidence>
<evidence type="ECO:0000256" key="3">
    <source>
        <dbReference type="ARBA" id="ARBA00013161"/>
    </source>
</evidence>
<dbReference type="InterPro" id="IPR002305">
    <property type="entry name" value="aa-tRNA-synth_Ic"/>
</dbReference>
<dbReference type="PANTHER" id="PTHR43766">
    <property type="entry name" value="TRYPTOPHAN--TRNA LIGASE, MITOCHONDRIAL"/>
    <property type="match status" value="1"/>
</dbReference>
<dbReference type="GO" id="GO:0005524">
    <property type="term" value="F:ATP binding"/>
    <property type="evidence" value="ECO:0007669"/>
    <property type="project" value="UniProtKB-KW"/>
</dbReference>
<comment type="catalytic activity">
    <reaction evidence="10">
        <text>tRNA(Trp) + L-tryptophan + ATP = L-tryptophyl-tRNA(Trp) + AMP + diphosphate + H(+)</text>
        <dbReference type="Rhea" id="RHEA:24080"/>
        <dbReference type="Rhea" id="RHEA-COMP:9671"/>
        <dbReference type="Rhea" id="RHEA-COMP:9705"/>
        <dbReference type="ChEBI" id="CHEBI:15378"/>
        <dbReference type="ChEBI" id="CHEBI:30616"/>
        <dbReference type="ChEBI" id="CHEBI:33019"/>
        <dbReference type="ChEBI" id="CHEBI:57912"/>
        <dbReference type="ChEBI" id="CHEBI:78442"/>
        <dbReference type="ChEBI" id="CHEBI:78535"/>
        <dbReference type="ChEBI" id="CHEBI:456215"/>
        <dbReference type="EC" id="6.1.1.2"/>
    </reaction>
</comment>
<keyword evidence="4 14" id="KW-0436">Ligase</keyword>
<dbReference type="GO" id="GO:0005759">
    <property type="term" value="C:mitochondrial matrix"/>
    <property type="evidence" value="ECO:0007669"/>
    <property type="project" value="UniProtKB-SubCell"/>
</dbReference>
<evidence type="ECO:0000256" key="9">
    <source>
        <dbReference type="ARBA" id="ARBA00030268"/>
    </source>
</evidence>
<evidence type="ECO:0000256" key="2">
    <source>
        <dbReference type="ARBA" id="ARBA00005594"/>
    </source>
</evidence>